<name>A0A1T4ZR68_9FIRM</name>
<protein>
    <submittedName>
        <fullName evidence="1">RloB-like protein</fullName>
    </submittedName>
</protein>
<reference evidence="2" key="1">
    <citation type="submission" date="2017-02" db="EMBL/GenBank/DDBJ databases">
        <authorList>
            <person name="Varghese N."/>
            <person name="Submissions S."/>
        </authorList>
    </citation>
    <scope>NUCLEOTIDE SEQUENCE [LARGE SCALE GENOMIC DNA]</scope>
    <source>
        <strain evidence="2">ATCC 35199</strain>
    </source>
</reference>
<keyword evidence="2" id="KW-1185">Reference proteome</keyword>
<dbReference type="OrthoDB" id="2080274at2"/>
<dbReference type="Pfam" id="PF13707">
    <property type="entry name" value="RloB"/>
    <property type="match status" value="1"/>
</dbReference>
<dbReference type="Proteomes" id="UP000243406">
    <property type="component" value="Unassembled WGS sequence"/>
</dbReference>
<sequence>MRLKHTKKYYFSVEGETEQWYLKWLQNLINQTPESKIKVSFDCPVQKNPLRRAKSIVLTGKTEIYHISDYESNDETHVREFKETIDRMSEAKKIGKQINYKFGYSNLTFDLWIVLHKTDCNGALAHRKHYLQYINRGFCETFQKMDDYKHENNFKRILGKTSLQNVIDAVKRSKMIMKRNLENGYILQKYKGYEYYNENPSLAIWEIIERVLNDCGLV</sequence>
<dbReference type="EMBL" id="FUYN01000001">
    <property type="protein sequence ID" value="SKB24803.1"/>
    <property type="molecule type" value="Genomic_DNA"/>
</dbReference>
<dbReference type="RefSeq" id="WP_079588192.1">
    <property type="nucleotide sequence ID" value="NZ_FUYN01000001.1"/>
</dbReference>
<dbReference type="InterPro" id="IPR025591">
    <property type="entry name" value="RloB"/>
</dbReference>
<dbReference type="AlphaFoldDB" id="A0A1T4ZR68"/>
<gene>
    <name evidence="1" type="ORF">SAMN02745120_0185</name>
</gene>
<evidence type="ECO:0000313" key="1">
    <source>
        <dbReference type="EMBL" id="SKB24803.1"/>
    </source>
</evidence>
<evidence type="ECO:0000313" key="2">
    <source>
        <dbReference type="Proteomes" id="UP000243406"/>
    </source>
</evidence>
<accession>A0A1T4ZR68</accession>
<proteinExistence type="predicted"/>
<organism evidence="1 2">
    <name type="scientific">Acetoanaerobium noterae</name>
    <dbReference type="NCBI Taxonomy" id="745369"/>
    <lineage>
        <taxon>Bacteria</taxon>
        <taxon>Bacillati</taxon>
        <taxon>Bacillota</taxon>
        <taxon>Clostridia</taxon>
        <taxon>Peptostreptococcales</taxon>
        <taxon>Filifactoraceae</taxon>
        <taxon>Acetoanaerobium</taxon>
    </lineage>
</organism>